<proteinExistence type="predicted"/>
<reference evidence="1" key="1">
    <citation type="submission" date="2021-02" db="EMBL/GenBank/DDBJ databases">
        <authorList>
            <person name="Nowell W R."/>
        </authorList>
    </citation>
    <scope>NUCLEOTIDE SEQUENCE</scope>
</reference>
<evidence type="ECO:0000313" key="4">
    <source>
        <dbReference type="EMBL" id="CAF3712725.1"/>
    </source>
</evidence>
<dbReference type="AlphaFoldDB" id="A0A813YYS5"/>
<dbReference type="Proteomes" id="UP000663891">
    <property type="component" value="Unassembled WGS sequence"/>
</dbReference>
<comment type="caution">
    <text evidence="1">The sequence shown here is derived from an EMBL/GenBank/DDBJ whole genome shotgun (WGS) entry which is preliminary data.</text>
</comment>
<dbReference type="EMBL" id="CAJNOE010000088">
    <property type="protein sequence ID" value="CAF0890590.1"/>
    <property type="molecule type" value="Genomic_DNA"/>
</dbReference>
<dbReference type="EMBL" id="CAJOAY010001736">
    <property type="protein sequence ID" value="CAF3880632.1"/>
    <property type="molecule type" value="Genomic_DNA"/>
</dbReference>
<dbReference type="OrthoDB" id="10053464at2759"/>
<evidence type="ECO:0000313" key="2">
    <source>
        <dbReference type="EMBL" id="CAF1365135.1"/>
    </source>
</evidence>
<dbReference type="Proteomes" id="UP000663868">
    <property type="component" value="Unassembled WGS sequence"/>
</dbReference>
<dbReference type="EMBL" id="CAJOAZ010002566">
    <property type="protein sequence ID" value="CAF3940697.1"/>
    <property type="molecule type" value="Genomic_DNA"/>
</dbReference>
<dbReference type="EMBL" id="CAJNON010000844">
    <property type="protein sequence ID" value="CAF1390612.1"/>
    <property type="molecule type" value="Genomic_DNA"/>
</dbReference>
<dbReference type="Proteomes" id="UP000663860">
    <property type="component" value="Unassembled WGS sequence"/>
</dbReference>
<evidence type="ECO:0000313" key="1">
    <source>
        <dbReference type="EMBL" id="CAF0890590.1"/>
    </source>
</evidence>
<evidence type="ECO:0000313" key="3">
    <source>
        <dbReference type="EMBL" id="CAF1390612.1"/>
    </source>
</evidence>
<accession>A0A813YYS5</accession>
<organism evidence="1 7">
    <name type="scientific">Adineta steineri</name>
    <dbReference type="NCBI Taxonomy" id="433720"/>
    <lineage>
        <taxon>Eukaryota</taxon>
        <taxon>Metazoa</taxon>
        <taxon>Spiralia</taxon>
        <taxon>Gnathifera</taxon>
        <taxon>Rotifera</taxon>
        <taxon>Eurotatoria</taxon>
        <taxon>Bdelloidea</taxon>
        <taxon>Adinetida</taxon>
        <taxon>Adinetidae</taxon>
        <taxon>Adineta</taxon>
    </lineage>
</organism>
<evidence type="ECO:0000313" key="5">
    <source>
        <dbReference type="EMBL" id="CAF3880632.1"/>
    </source>
</evidence>
<dbReference type="EMBL" id="CAJNOG010000821">
    <property type="protein sequence ID" value="CAF1365135.1"/>
    <property type="molecule type" value="Genomic_DNA"/>
</dbReference>
<dbReference type="Proteomes" id="UP000663881">
    <property type="component" value="Unassembled WGS sequence"/>
</dbReference>
<dbReference type="Proteomes" id="UP000663844">
    <property type="component" value="Unassembled WGS sequence"/>
</dbReference>
<protein>
    <submittedName>
        <fullName evidence="1">Uncharacterized protein</fullName>
    </submittedName>
</protein>
<dbReference type="Proteomes" id="UP000663845">
    <property type="component" value="Unassembled WGS sequence"/>
</dbReference>
<evidence type="ECO:0000313" key="7">
    <source>
        <dbReference type="Proteomes" id="UP000663860"/>
    </source>
</evidence>
<sequence>MKHVNTNIELFLRTLLQNIGNNDICSIRSLCFDVASVNGDQMIENLRNRIKYEELFDKFTIKHVGDNICLQWK</sequence>
<evidence type="ECO:0000313" key="6">
    <source>
        <dbReference type="EMBL" id="CAF3940697.1"/>
    </source>
</evidence>
<dbReference type="EMBL" id="CAJOBB010000595">
    <property type="protein sequence ID" value="CAF3712725.1"/>
    <property type="molecule type" value="Genomic_DNA"/>
</dbReference>
<name>A0A813YYS5_9BILA</name>
<gene>
    <name evidence="1" type="ORF">IZO911_LOCUS11698</name>
    <name evidence="2" type="ORF">JYZ213_LOCUS35806</name>
    <name evidence="4" type="ORF">KXQ929_LOCUS11850</name>
    <name evidence="5" type="ORF">OKA104_LOCUS23115</name>
    <name evidence="6" type="ORF">OXD698_LOCUS26110</name>
    <name evidence="3" type="ORF">VCS650_LOCUS35926</name>
</gene>